<dbReference type="EMBL" id="CP025746">
    <property type="protein sequence ID" value="QAA32553.1"/>
    <property type="molecule type" value="Genomic_DNA"/>
</dbReference>
<sequence length="169" mass="19808">MIFDFELGLSKIEVEKFKIIQREAIRAVVMDKQKILLVNNNKGDYKFPGGGANKGESHEETLIREVLEETGYEISYVKDKIGVITERNYDIYDKSCIFQMTSYYYLCETEDKKLGQRLDAYEAELDFRPEFVDINYAIATNEELLEKSLDINPWVPRETKVLKEIRDKL</sequence>
<dbReference type="PANTHER" id="PTHR43046:SF15">
    <property type="entry name" value="MUTT_NUDIX FAMILY PROTEIN"/>
    <property type="match status" value="1"/>
</dbReference>
<dbReference type="Proteomes" id="UP000286268">
    <property type="component" value="Chromosome"/>
</dbReference>
<dbReference type="CDD" id="cd02883">
    <property type="entry name" value="NUDIX_Hydrolase"/>
    <property type="match status" value="1"/>
</dbReference>
<dbReference type="Gene3D" id="3.90.79.10">
    <property type="entry name" value="Nucleoside Triphosphate Pyrophosphohydrolase"/>
    <property type="match status" value="1"/>
</dbReference>
<dbReference type="PANTHER" id="PTHR43046">
    <property type="entry name" value="GDP-MANNOSE MANNOSYL HYDROLASE"/>
    <property type="match status" value="1"/>
</dbReference>
<feature type="domain" description="Nudix hydrolase" evidence="4">
    <location>
        <begin position="20"/>
        <end position="162"/>
    </location>
</feature>
<dbReference type="PROSITE" id="PS00893">
    <property type="entry name" value="NUDIX_BOX"/>
    <property type="match status" value="1"/>
</dbReference>
<dbReference type="PRINTS" id="PR00502">
    <property type="entry name" value="NUDIXFAMILY"/>
</dbReference>
<keyword evidence="2 3" id="KW-0378">Hydrolase</keyword>
<accession>A0A3R5V8E2</accession>
<evidence type="ECO:0000256" key="3">
    <source>
        <dbReference type="RuleBase" id="RU003476"/>
    </source>
</evidence>
<evidence type="ECO:0000256" key="1">
    <source>
        <dbReference type="ARBA" id="ARBA00001946"/>
    </source>
</evidence>
<name>A0A3R5V8E2_9CLOT</name>
<comment type="similarity">
    <text evidence="3">Belongs to the Nudix hydrolase family.</text>
</comment>
<reference evidence="5 6" key="1">
    <citation type="submission" date="2018-01" db="EMBL/GenBank/DDBJ databases">
        <title>Genome Sequencing and Assembly of Anaerobacter polyendosporus strain CT4.</title>
        <authorList>
            <person name="Tachaapaikoon C."/>
            <person name="Sutheeworapong S."/>
            <person name="Jenjaroenpun P."/>
            <person name="Wongsurawat T."/>
            <person name="Nookeaw I."/>
            <person name="Cheawchanlertfa P."/>
            <person name="Kosugi A."/>
            <person name="Cheevadhanarak S."/>
            <person name="Ratanakhanokchai K."/>
        </authorList>
    </citation>
    <scope>NUCLEOTIDE SEQUENCE [LARGE SCALE GENOMIC DNA]</scope>
    <source>
        <strain evidence="5 6">CT4</strain>
    </source>
</reference>
<evidence type="ECO:0000313" key="5">
    <source>
        <dbReference type="EMBL" id="QAA32553.1"/>
    </source>
</evidence>
<dbReference type="InterPro" id="IPR015797">
    <property type="entry name" value="NUDIX_hydrolase-like_dom_sf"/>
</dbReference>
<dbReference type="KEGG" id="cmah:C1I91_13425"/>
<gene>
    <name evidence="5" type="ORF">C1I91_13425</name>
</gene>
<dbReference type="InterPro" id="IPR020084">
    <property type="entry name" value="NUDIX_hydrolase_CS"/>
</dbReference>
<dbReference type="Pfam" id="PF00293">
    <property type="entry name" value="NUDIX"/>
    <property type="match status" value="1"/>
</dbReference>
<dbReference type="GO" id="GO:0016787">
    <property type="term" value="F:hydrolase activity"/>
    <property type="evidence" value="ECO:0007669"/>
    <property type="project" value="UniProtKB-KW"/>
</dbReference>
<protein>
    <submittedName>
        <fullName evidence="5">NUDIX hydrolase</fullName>
    </submittedName>
</protein>
<dbReference type="InterPro" id="IPR020476">
    <property type="entry name" value="Nudix_hydrolase"/>
</dbReference>
<evidence type="ECO:0000256" key="2">
    <source>
        <dbReference type="ARBA" id="ARBA00022801"/>
    </source>
</evidence>
<comment type="cofactor">
    <cofactor evidence="1">
        <name>Mg(2+)</name>
        <dbReference type="ChEBI" id="CHEBI:18420"/>
    </cofactor>
</comment>
<dbReference type="AlphaFoldDB" id="A0A3R5V8E2"/>
<dbReference type="PROSITE" id="PS51462">
    <property type="entry name" value="NUDIX"/>
    <property type="match status" value="1"/>
</dbReference>
<keyword evidence="6" id="KW-1185">Reference proteome</keyword>
<dbReference type="SUPFAM" id="SSF55811">
    <property type="entry name" value="Nudix"/>
    <property type="match status" value="1"/>
</dbReference>
<organism evidence="5 6">
    <name type="scientific">Clostridium manihotivorum</name>
    <dbReference type="NCBI Taxonomy" id="2320868"/>
    <lineage>
        <taxon>Bacteria</taxon>
        <taxon>Bacillati</taxon>
        <taxon>Bacillota</taxon>
        <taxon>Clostridia</taxon>
        <taxon>Eubacteriales</taxon>
        <taxon>Clostridiaceae</taxon>
        <taxon>Clostridium</taxon>
    </lineage>
</organism>
<dbReference type="InterPro" id="IPR000086">
    <property type="entry name" value="NUDIX_hydrolase_dom"/>
</dbReference>
<evidence type="ECO:0000313" key="6">
    <source>
        <dbReference type="Proteomes" id="UP000286268"/>
    </source>
</evidence>
<proteinExistence type="inferred from homology"/>
<dbReference type="OrthoDB" id="511483at2"/>
<evidence type="ECO:0000259" key="4">
    <source>
        <dbReference type="PROSITE" id="PS51462"/>
    </source>
</evidence>